<organism evidence="2 3">
    <name type="scientific">Psychroserpens algicola</name>
    <dbReference type="NCBI Taxonomy" id="1719034"/>
    <lineage>
        <taxon>Bacteria</taxon>
        <taxon>Pseudomonadati</taxon>
        <taxon>Bacteroidota</taxon>
        <taxon>Flavobacteriia</taxon>
        <taxon>Flavobacteriales</taxon>
        <taxon>Flavobacteriaceae</taxon>
        <taxon>Psychroserpens</taxon>
    </lineage>
</organism>
<comment type="caution">
    <text evidence="2">The sequence shown here is derived from an EMBL/GenBank/DDBJ whole genome shotgun (WGS) entry which is preliminary data.</text>
</comment>
<evidence type="ECO:0000313" key="2">
    <source>
        <dbReference type="EMBL" id="MCK8479898.1"/>
    </source>
</evidence>
<dbReference type="RefSeq" id="WP_248412133.1">
    <property type="nucleotide sequence ID" value="NZ_JALPQF010000003.1"/>
</dbReference>
<sequence>MKKLLFIICLSVYSLSVSAQTKSLKKSIQTLNTYLTVYDSLRSHGEHYYTPKFLKLTREDLINEFDEPVKITDSLGNFDAIGIIQSKIEESLKQVLAHKKAVTLDLTTAFNDNLAVVKSDDNKLYNFSIDGKAGGSYQFRESWMFYLNEDHFIESRVYDVWEAREQQDPAVFEGNGYNDIRSFTHSGTTYYVLIGNVRTCGACYVDYVSLVHFETKDFVLDFEYTIDSRFYDQKIFFDKASKSLSVFYITDDLSEDCFCSNEEYNTYWTGGTSNDGERDADGQLKPKSCSCLFEFNGKTFKLSKRCMEIMNEDD</sequence>
<proteinExistence type="predicted"/>
<keyword evidence="1" id="KW-0732">Signal</keyword>
<evidence type="ECO:0000313" key="3">
    <source>
        <dbReference type="Proteomes" id="UP001203687"/>
    </source>
</evidence>
<dbReference type="Proteomes" id="UP001203687">
    <property type="component" value="Unassembled WGS sequence"/>
</dbReference>
<gene>
    <name evidence="2" type="ORF">MUY34_04650</name>
</gene>
<reference evidence="2" key="1">
    <citation type="submission" date="2022-04" db="EMBL/GenBank/DDBJ databases">
        <authorList>
            <person name="Ren T."/>
        </authorList>
    </citation>
    <scope>NUCLEOTIDE SEQUENCE</scope>
    <source>
        <strain evidence="2">F63249</strain>
    </source>
</reference>
<feature type="signal peptide" evidence="1">
    <location>
        <begin position="1"/>
        <end position="19"/>
    </location>
</feature>
<accession>A0ABT0H6A4</accession>
<feature type="chain" id="PRO_5047528940" evidence="1">
    <location>
        <begin position="20"/>
        <end position="314"/>
    </location>
</feature>
<evidence type="ECO:0000256" key="1">
    <source>
        <dbReference type="SAM" id="SignalP"/>
    </source>
</evidence>
<name>A0ABT0H6A4_9FLAO</name>
<dbReference type="EMBL" id="JALPQF010000003">
    <property type="protein sequence ID" value="MCK8479898.1"/>
    <property type="molecule type" value="Genomic_DNA"/>
</dbReference>
<keyword evidence="3" id="KW-1185">Reference proteome</keyword>
<protein>
    <submittedName>
        <fullName evidence="2">Uncharacterized protein</fullName>
    </submittedName>
</protein>